<feature type="region of interest" description="Disordered" evidence="1">
    <location>
        <begin position="1"/>
        <end position="42"/>
    </location>
</feature>
<name>A0A4Y2AFR1_ARAVE</name>
<dbReference type="AlphaFoldDB" id="A0A4Y2AFR1"/>
<organism evidence="2 3">
    <name type="scientific">Araneus ventricosus</name>
    <name type="common">Orbweaver spider</name>
    <name type="synonym">Epeira ventricosa</name>
    <dbReference type="NCBI Taxonomy" id="182803"/>
    <lineage>
        <taxon>Eukaryota</taxon>
        <taxon>Metazoa</taxon>
        <taxon>Ecdysozoa</taxon>
        <taxon>Arthropoda</taxon>
        <taxon>Chelicerata</taxon>
        <taxon>Arachnida</taxon>
        <taxon>Araneae</taxon>
        <taxon>Araneomorphae</taxon>
        <taxon>Entelegynae</taxon>
        <taxon>Araneoidea</taxon>
        <taxon>Araneidae</taxon>
        <taxon>Araneus</taxon>
    </lineage>
</organism>
<accession>A0A4Y2AFR1</accession>
<evidence type="ECO:0000313" key="3">
    <source>
        <dbReference type="Proteomes" id="UP000499080"/>
    </source>
</evidence>
<gene>
    <name evidence="2" type="ORF">AVEN_7319_1</name>
</gene>
<dbReference type="EMBL" id="BGPR01080429">
    <property type="protein sequence ID" value="GBL78692.1"/>
    <property type="molecule type" value="Genomic_DNA"/>
</dbReference>
<protein>
    <submittedName>
        <fullName evidence="2">Uncharacterized protein</fullName>
    </submittedName>
</protein>
<comment type="caution">
    <text evidence="2">The sequence shown here is derived from an EMBL/GenBank/DDBJ whole genome shotgun (WGS) entry which is preliminary data.</text>
</comment>
<reference evidence="2 3" key="1">
    <citation type="journal article" date="2019" name="Sci. Rep.">
        <title>Orb-weaving spider Araneus ventricosus genome elucidates the spidroin gene catalogue.</title>
        <authorList>
            <person name="Kono N."/>
            <person name="Nakamura H."/>
            <person name="Ohtoshi R."/>
            <person name="Moran D.A.P."/>
            <person name="Shinohara A."/>
            <person name="Yoshida Y."/>
            <person name="Fujiwara M."/>
            <person name="Mori M."/>
            <person name="Tomita M."/>
            <person name="Arakawa K."/>
        </authorList>
    </citation>
    <scope>NUCLEOTIDE SEQUENCE [LARGE SCALE GENOMIC DNA]</scope>
</reference>
<evidence type="ECO:0000313" key="2">
    <source>
        <dbReference type="EMBL" id="GBL78692.1"/>
    </source>
</evidence>
<feature type="compositionally biased region" description="Basic and acidic residues" evidence="1">
    <location>
        <begin position="1"/>
        <end position="19"/>
    </location>
</feature>
<keyword evidence="3" id="KW-1185">Reference proteome</keyword>
<dbReference type="Proteomes" id="UP000499080">
    <property type="component" value="Unassembled WGS sequence"/>
</dbReference>
<sequence length="42" mass="4826">HDDDGRDGHDDDGRDDDVLHLFQFPHTHTGGQLSKKRRTKSL</sequence>
<evidence type="ECO:0000256" key="1">
    <source>
        <dbReference type="SAM" id="MobiDB-lite"/>
    </source>
</evidence>
<feature type="non-terminal residue" evidence="2">
    <location>
        <position position="1"/>
    </location>
</feature>
<proteinExistence type="predicted"/>